<dbReference type="OrthoDB" id="48369at2759"/>
<proteinExistence type="predicted"/>
<dbReference type="EMBL" id="CM000613">
    <property type="protein sequence ID" value="EEC47485.1"/>
    <property type="molecule type" value="Genomic_DNA"/>
</dbReference>
<dbReference type="InParanoid" id="B7G1D1"/>
<dbReference type="KEGG" id="pti:PHATRDRAFT_36443"/>
<dbReference type="GeneID" id="7201818"/>
<reference evidence="1 2" key="1">
    <citation type="journal article" date="2008" name="Nature">
        <title>The Phaeodactylum genome reveals the evolutionary history of diatom genomes.</title>
        <authorList>
            <person name="Bowler C."/>
            <person name="Allen A.E."/>
            <person name="Badger J.H."/>
            <person name="Grimwood J."/>
            <person name="Jabbari K."/>
            <person name="Kuo A."/>
            <person name="Maheswari U."/>
            <person name="Martens C."/>
            <person name="Maumus F."/>
            <person name="Otillar R.P."/>
            <person name="Rayko E."/>
            <person name="Salamov A."/>
            <person name="Vandepoele K."/>
            <person name="Beszteri B."/>
            <person name="Gruber A."/>
            <person name="Heijde M."/>
            <person name="Katinka M."/>
            <person name="Mock T."/>
            <person name="Valentin K."/>
            <person name="Verret F."/>
            <person name="Berges J.A."/>
            <person name="Brownlee C."/>
            <person name="Cadoret J.P."/>
            <person name="Chiovitti A."/>
            <person name="Choi C.J."/>
            <person name="Coesel S."/>
            <person name="De Martino A."/>
            <person name="Detter J.C."/>
            <person name="Durkin C."/>
            <person name="Falciatore A."/>
            <person name="Fournet J."/>
            <person name="Haruta M."/>
            <person name="Huysman M.J."/>
            <person name="Jenkins B.D."/>
            <person name="Jiroutova K."/>
            <person name="Jorgensen R.E."/>
            <person name="Joubert Y."/>
            <person name="Kaplan A."/>
            <person name="Kroger N."/>
            <person name="Kroth P.G."/>
            <person name="La Roche J."/>
            <person name="Lindquist E."/>
            <person name="Lommer M."/>
            <person name="Martin-Jezequel V."/>
            <person name="Lopez P.J."/>
            <person name="Lucas S."/>
            <person name="Mangogna M."/>
            <person name="McGinnis K."/>
            <person name="Medlin L.K."/>
            <person name="Montsant A."/>
            <person name="Oudot-Le Secq M.P."/>
            <person name="Napoli C."/>
            <person name="Obornik M."/>
            <person name="Parker M.S."/>
            <person name="Petit J.L."/>
            <person name="Porcel B.M."/>
            <person name="Poulsen N."/>
            <person name="Robison M."/>
            <person name="Rychlewski L."/>
            <person name="Rynearson T.A."/>
            <person name="Schmutz J."/>
            <person name="Shapiro H."/>
            <person name="Siaut M."/>
            <person name="Stanley M."/>
            <person name="Sussman M.R."/>
            <person name="Taylor A.R."/>
            <person name="Vardi A."/>
            <person name="von Dassow P."/>
            <person name="Vyverman W."/>
            <person name="Willis A."/>
            <person name="Wyrwicz L.S."/>
            <person name="Rokhsar D.S."/>
            <person name="Weissenbach J."/>
            <person name="Armbrust E.V."/>
            <person name="Green B.R."/>
            <person name="Van de Peer Y."/>
            <person name="Grigoriev I.V."/>
        </authorList>
    </citation>
    <scope>NUCLEOTIDE SEQUENCE [LARGE SCALE GENOMIC DNA]</scope>
    <source>
        <strain evidence="1 2">CCAP 1055/1</strain>
    </source>
</reference>
<dbReference type="AlphaFoldDB" id="B7G1D1"/>
<dbReference type="RefSeq" id="XP_002180833.1">
    <property type="nucleotide sequence ID" value="XM_002180797.1"/>
</dbReference>
<sequence>MTIHSRNFYFQEDASCSSTVTAEPQKRRKRKISFRPQQDQVFTIPHIDDLSEAEVADVWYGRTDYDTMKHSFIPIIRKMTKGEKVDETNRETIRGLEFRTRQGAIRRQHNKLEAISAVLDEQELQHNMGMRDDEKLRKVYLSCSLHCSDAAYQLGIQDENYIIEMLRTDDRSTAELSSLQLTAKKKRGVKIRTRSLVEDLKNLALSRRACNAWKYGSGRRAQFYDELQYLEPITFFYIFFLSGLCLL</sequence>
<organism evidence="1 2">
    <name type="scientific">Phaeodactylum tricornutum (strain CCAP 1055/1)</name>
    <dbReference type="NCBI Taxonomy" id="556484"/>
    <lineage>
        <taxon>Eukaryota</taxon>
        <taxon>Sar</taxon>
        <taxon>Stramenopiles</taxon>
        <taxon>Ochrophyta</taxon>
        <taxon>Bacillariophyta</taxon>
        <taxon>Bacillariophyceae</taxon>
        <taxon>Bacillariophycidae</taxon>
        <taxon>Naviculales</taxon>
        <taxon>Phaeodactylaceae</taxon>
        <taxon>Phaeodactylum</taxon>
    </lineage>
</organism>
<evidence type="ECO:0000313" key="1">
    <source>
        <dbReference type="EMBL" id="EEC47485.1"/>
    </source>
</evidence>
<protein>
    <submittedName>
        <fullName evidence="1">Uncharacterized protein</fullName>
    </submittedName>
</protein>
<dbReference type="Proteomes" id="UP000000759">
    <property type="component" value="Chromosome 10"/>
</dbReference>
<dbReference type="HOGENOM" id="CLU_1285494_0_0_1"/>
<dbReference type="PaxDb" id="2850-Phatr36443"/>
<accession>B7G1D1</accession>
<reference evidence="2" key="2">
    <citation type="submission" date="2008-08" db="EMBL/GenBank/DDBJ databases">
        <authorList>
            <consortium name="Diatom Consortium"/>
            <person name="Grigoriev I."/>
            <person name="Grimwood J."/>
            <person name="Kuo A."/>
            <person name="Otillar R.P."/>
            <person name="Salamov A."/>
            <person name="Detter J.C."/>
            <person name="Lindquist E."/>
            <person name="Shapiro H."/>
            <person name="Lucas S."/>
            <person name="Glavina del Rio T."/>
            <person name="Pitluck S."/>
            <person name="Rokhsar D."/>
            <person name="Bowler C."/>
        </authorList>
    </citation>
    <scope>GENOME REANNOTATION</scope>
    <source>
        <strain evidence="2">CCAP 1055/1</strain>
    </source>
</reference>
<gene>
    <name evidence="1" type="ORF">PHATRDRAFT_36443</name>
</gene>
<keyword evidence="2" id="KW-1185">Reference proteome</keyword>
<name>B7G1D1_PHATC</name>
<evidence type="ECO:0000313" key="2">
    <source>
        <dbReference type="Proteomes" id="UP000000759"/>
    </source>
</evidence>